<gene>
    <name evidence="1" type="ORF">Ctob_007477</name>
</gene>
<sequence length="115" mass="12338">MVQITGMLVEVLVDEAEKAAHVRAVRALEALVQQNPTFHDRIAKAGPMNALVELLKHGIAPAKDYALWSLSLSITRADQPVIAEAGGVLPLIAQLADQRVLNQDAGESSMSSDDR</sequence>
<evidence type="ECO:0000313" key="2">
    <source>
        <dbReference type="Proteomes" id="UP000037460"/>
    </source>
</evidence>
<dbReference type="Gene3D" id="1.25.10.10">
    <property type="entry name" value="Leucine-rich Repeat Variant"/>
    <property type="match status" value="1"/>
</dbReference>
<proteinExistence type="predicted"/>
<dbReference type="OrthoDB" id="1683831at2759"/>
<keyword evidence="2" id="KW-1185">Reference proteome</keyword>
<comment type="caution">
    <text evidence="1">The sequence shown here is derived from an EMBL/GenBank/DDBJ whole genome shotgun (WGS) entry which is preliminary data.</text>
</comment>
<dbReference type="EMBL" id="JWZX01003224">
    <property type="protein sequence ID" value="KOO23060.1"/>
    <property type="molecule type" value="Genomic_DNA"/>
</dbReference>
<protein>
    <submittedName>
        <fullName evidence="1">Uncharacterized protein</fullName>
    </submittedName>
</protein>
<dbReference type="InterPro" id="IPR016024">
    <property type="entry name" value="ARM-type_fold"/>
</dbReference>
<dbReference type="Proteomes" id="UP000037460">
    <property type="component" value="Unassembled WGS sequence"/>
</dbReference>
<dbReference type="AlphaFoldDB" id="A0A0M0J9B6"/>
<evidence type="ECO:0000313" key="1">
    <source>
        <dbReference type="EMBL" id="KOO23060.1"/>
    </source>
</evidence>
<name>A0A0M0J9B6_9EUKA</name>
<organism evidence="1 2">
    <name type="scientific">Chrysochromulina tobinii</name>
    <dbReference type="NCBI Taxonomy" id="1460289"/>
    <lineage>
        <taxon>Eukaryota</taxon>
        <taxon>Haptista</taxon>
        <taxon>Haptophyta</taxon>
        <taxon>Prymnesiophyceae</taxon>
        <taxon>Prymnesiales</taxon>
        <taxon>Chrysochromulinaceae</taxon>
        <taxon>Chrysochromulina</taxon>
    </lineage>
</organism>
<reference evidence="2" key="1">
    <citation type="journal article" date="2015" name="PLoS Genet.">
        <title>Genome Sequence and Transcriptome Analyses of Chrysochromulina tobin: Metabolic Tools for Enhanced Algal Fitness in the Prominent Order Prymnesiales (Haptophyceae).</title>
        <authorList>
            <person name="Hovde B.T."/>
            <person name="Deodato C.R."/>
            <person name="Hunsperger H.M."/>
            <person name="Ryken S.A."/>
            <person name="Yost W."/>
            <person name="Jha R.K."/>
            <person name="Patterson J."/>
            <person name="Monnat R.J. Jr."/>
            <person name="Barlow S.B."/>
            <person name="Starkenburg S.R."/>
            <person name="Cattolico R.A."/>
        </authorList>
    </citation>
    <scope>NUCLEOTIDE SEQUENCE</scope>
    <source>
        <strain evidence="2">CCMP291</strain>
    </source>
</reference>
<dbReference type="SUPFAM" id="SSF48371">
    <property type="entry name" value="ARM repeat"/>
    <property type="match status" value="1"/>
</dbReference>
<accession>A0A0M0J9B6</accession>
<dbReference type="InterPro" id="IPR011989">
    <property type="entry name" value="ARM-like"/>
</dbReference>